<comment type="caution">
    <text evidence="1">The sequence shown here is derived from an EMBL/GenBank/DDBJ whole genome shotgun (WGS) entry which is preliminary data.</text>
</comment>
<keyword evidence="2" id="KW-1185">Reference proteome</keyword>
<protein>
    <submittedName>
        <fullName evidence="1">Uncharacterized protein</fullName>
    </submittedName>
</protein>
<accession>A0A5B7ETD4</accession>
<gene>
    <name evidence="1" type="ORF">E2C01_029937</name>
</gene>
<proteinExistence type="predicted"/>
<dbReference type="AlphaFoldDB" id="A0A5B7ETD4"/>
<organism evidence="1 2">
    <name type="scientific">Portunus trituberculatus</name>
    <name type="common">Swimming crab</name>
    <name type="synonym">Neptunus trituberculatus</name>
    <dbReference type="NCBI Taxonomy" id="210409"/>
    <lineage>
        <taxon>Eukaryota</taxon>
        <taxon>Metazoa</taxon>
        <taxon>Ecdysozoa</taxon>
        <taxon>Arthropoda</taxon>
        <taxon>Crustacea</taxon>
        <taxon>Multicrustacea</taxon>
        <taxon>Malacostraca</taxon>
        <taxon>Eumalacostraca</taxon>
        <taxon>Eucarida</taxon>
        <taxon>Decapoda</taxon>
        <taxon>Pleocyemata</taxon>
        <taxon>Brachyura</taxon>
        <taxon>Eubrachyura</taxon>
        <taxon>Portunoidea</taxon>
        <taxon>Portunidae</taxon>
        <taxon>Portuninae</taxon>
        <taxon>Portunus</taxon>
    </lineage>
</organism>
<evidence type="ECO:0000313" key="2">
    <source>
        <dbReference type="Proteomes" id="UP000324222"/>
    </source>
</evidence>
<dbReference type="Proteomes" id="UP000324222">
    <property type="component" value="Unassembled WGS sequence"/>
</dbReference>
<name>A0A5B7ETD4_PORTR</name>
<reference evidence="1 2" key="1">
    <citation type="submission" date="2019-05" db="EMBL/GenBank/DDBJ databases">
        <title>Another draft genome of Portunus trituberculatus and its Hox gene families provides insights of decapod evolution.</title>
        <authorList>
            <person name="Jeong J.-H."/>
            <person name="Song I."/>
            <person name="Kim S."/>
            <person name="Choi T."/>
            <person name="Kim D."/>
            <person name="Ryu S."/>
            <person name="Kim W."/>
        </authorList>
    </citation>
    <scope>NUCLEOTIDE SEQUENCE [LARGE SCALE GENOMIC DNA]</scope>
    <source>
        <tissue evidence="1">Muscle</tissue>
    </source>
</reference>
<sequence>MSQAVQPGPRYRPRRLSFVCHPSHPLTLPMSLLPAPGHHHTHTHTHLSATFSFKKPIKRNRGDASEWNTHGLSVAVRLSRSPPCVPLSFTLYLSLAATTWASSEHVLSSHSPLTAARHHLALGRSREAGSGTHGLLHVSLTGASSKGAMSTPPT</sequence>
<evidence type="ECO:0000313" key="1">
    <source>
        <dbReference type="EMBL" id="MPC36478.1"/>
    </source>
</evidence>
<dbReference type="EMBL" id="VSRR010003528">
    <property type="protein sequence ID" value="MPC36478.1"/>
    <property type="molecule type" value="Genomic_DNA"/>
</dbReference>